<accession>B3MMN5</accession>
<dbReference type="GO" id="GO:0007617">
    <property type="term" value="P:mating behavior"/>
    <property type="evidence" value="ECO:0007669"/>
    <property type="project" value="InterPro"/>
</dbReference>
<dbReference type="HOGENOM" id="CLU_187897_0_0_1"/>
<reference evidence="2 3" key="1">
    <citation type="journal article" date="2007" name="Nature">
        <title>Evolution of genes and genomes on the Drosophila phylogeny.</title>
        <authorList>
            <consortium name="Drosophila 12 Genomes Consortium"/>
            <person name="Clark A.G."/>
            <person name="Eisen M.B."/>
            <person name="Smith D.R."/>
            <person name="Bergman C.M."/>
            <person name="Oliver B."/>
            <person name="Markow T.A."/>
            <person name="Kaufman T.C."/>
            <person name="Kellis M."/>
            <person name="Gelbart W."/>
            <person name="Iyer V.N."/>
            <person name="Pollard D.A."/>
            <person name="Sackton T.B."/>
            <person name="Larracuente A.M."/>
            <person name="Singh N.D."/>
            <person name="Abad J.P."/>
            <person name="Abt D.N."/>
            <person name="Adryan B."/>
            <person name="Aguade M."/>
            <person name="Akashi H."/>
            <person name="Anderson W.W."/>
            <person name="Aquadro C.F."/>
            <person name="Ardell D.H."/>
            <person name="Arguello R."/>
            <person name="Artieri C.G."/>
            <person name="Barbash D.A."/>
            <person name="Barker D."/>
            <person name="Barsanti P."/>
            <person name="Batterham P."/>
            <person name="Batzoglou S."/>
            <person name="Begun D."/>
            <person name="Bhutkar A."/>
            <person name="Blanco E."/>
            <person name="Bosak S.A."/>
            <person name="Bradley R.K."/>
            <person name="Brand A.D."/>
            <person name="Brent M.R."/>
            <person name="Brooks A.N."/>
            <person name="Brown R.H."/>
            <person name="Butlin R.K."/>
            <person name="Caggese C."/>
            <person name="Calvi B.R."/>
            <person name="Bernardo de Carvalho A."/>
            <person name="Caspi A."/>
            <person name="Castrezana S."/>
            <person name="Celniker S.E."/>
            <person name="Chang J.L."/>
            <person name="Chapple C."/>
            <person name="Chatterji S."/>
            <person name="Chinwalla A."/>
            <person name="Civetta A."/>
            <person name="Clifton S.W."/>
            <person name="Comeron J.M."/>
            <person name="Costello J.C."/>
            <person name="Coyne J.A."/>
            <person name="Daub J."/>
            <person name="David R.G."/>
            <person name="Delcher A.L."/>
            <person name="Delehaunty K."/>
            <person name="Do C.B."/>
            <person name="Ebling H."/>
            <person name="Edwards K."/>
            <person name="Eickbush T."/>
            <person name="Evans J.D."/>
            <person name="Filipski A."/>
            <person name="Findeiss S."/>
            <person name="Freyhult E."/>
            <person name="Fulton L."/>
            <person name="Fulton R."/>
            <person name="Garcia A.C."/>
            <person name="Gardiner A."/>
            <person name="Garfield D.A."/>
            <person name="Garvin B.E."/>
            <person name="Gibson G."/>
            <person name="Gilbert D."/>
            <person name="Gnerre S."/>
            <person name="Godfrey J."/>
            <person name="Good R."/>
            <person name="Gotea V."/>
            <person name="Gravely B."/>
            <person name="Greenberg A.J."/>
            <person name="Griffiths-Jones S."/>
            <person name="Gross S."/>
            <person name="Guigo R."/>
            <person name="Gustafson E.A."/>
            <person name="Haerty W."/>
            <person name="Hahn M.W."/>
            <person name="Halligan D.L."/>
            <person name="Halpern A.L."/>
            <person name="Halter G.M."/>
            <person name="Han M.V."/>
            <person name="Heger A."/>
            <person name="Hillier L."/>
            <person name="Hinrichs A.S."/>
            <person name="Holmes I."/>
            <person name="Hoskins R.A."/>
            <person name="Hubisz M.J."/>
            <person name="Hultmark D."/>
            <person name="Huntley M.A."/>
            <person name="Jaffe D.B."/>
            <person name="Jagadeeshan S."/>
            <person name="Jeck W.R."/>
            <person name="Johnson J."/>
            <person name="Jones C.D."/>
            <person name="Jordan W.C."/>
            <person name="Karpen G.H."/>
            <person name="Kataoka E."/>
            <person name="Keightley P.D."/>
            <person name="Kheradpour P."/>
            <person name="Kirkness E.F."/>
            <person name="Koerich L.B."/>
            <person name="Kristiansen K."/>
            <person name="Kudrna D."/>
            <person name="Kulathinal R.J."/>
            <person name="Kumar S."/>
            <person name="Kwok R."/>
            <person name="Lander E."/>
            <person name="Langley C.H."/>
            <person name="Lapoint R."/>
            <person name="Lazzaro B.P."/>
            <person name="Lee S.J."/>
            <person name="Levesque L."/>
            <person name="Li R."/>
            <person name="Lin C.F."/>
            <person name="Lin M.F."/>
            <person name="Lindblad-Toh K."/>
            <person name="Llopart A."/>
            <person name="Long M."/>
            <person name="Low L."/>
            <person name="Lozovsky E."/>
            <person name="Lu J."/>
            <person name="Luo M."/>
            <person name="Machado C.A."/>
            <person name="Makalowski W."/>
            <person name="Marzo M."/>
            <person name="Matsuda M."/>
            <person name="Matzkin L."/>
            <person name="McAllister B."/>
            <person name="McBride C.S."/>
            <person name="McKernan B."/>
            <person name="McKernan K."/>
            <person name="Mendez-Lago M."/>
            <person name="Minx P."/>
            <person name="Mollenhauer M.U."/>
            <person name="Montooth K."/>
            <person name="Mount S.M."/>
            <person name="Mu X."/>
            <person name="Myers E."/>
            <person name="Negre B."/>
            <person name="Newfeld S."/>
            <person name="Nielsen R."/>
            <person name="Noor M.A."/>
            <person name="O'Grady P."/>
            <person name="Pachter L."/>
            <person name="Papaceit M."/>
            <person name="Parisi M.J."/>
            <person name="Parisi M."/>
            <person name="Parts L."/>
            <person name="Pedersen J.S."/>
            <person name="Pesole G."/>
            <person name="Phillippy A.M."/>
            <person name="Ponting C.P."/>
            <person name="Pop M."/>
            <person name="Porcelli D."/>
            <person name="Powell J.R."/>
            <person name="Prohaska S."/>
            <person name="Pruitt K."/>
            <person name="Puig M."/>
            <person name="Quesneville H."/>
            <person name="Ram K.R."/>
            <person name="Rand D."/>
            <person name="Rasmussen M.D."/>
            <person name="Reed L.K."/>
            <person name="Reenan R."/>
            <person name="Reily A."/>
            <person name="Remington K.A."/>
            <person name="Rieger T.T."/>
            <person name="Ritchie M.G."/>
            <person name="Robin C."/>
            <person name="Rogers Y.H."/>
            <person name="Rohde C."/>
            <person name="Rozas J."/>
            <person name="Rubenfield M.J."/>
            <person name="Ruiz A."/>
            <person name="Russo S."/>
            <person name="Salzberg S.L."/>
            <person name="Sanchez-Gracia A."/>
            <person name="Saranga D.J."/>
            <person name="Sato H."/>
            <person name="Schaeffer S.W."/>
            <person name="Schatz M.C."/>
            <person name="Schlenke T."/>
            <person name="Schwartz R."/>
            <person name="Segarra C."/>
            <person name="Singh R.S."/>
            <person name="Sirot L."/>
            <person name="Sirota M."/>
            <person name="Sisneros N.B."/>
            <person name="Smith C.D."/>
            <person name="Smith T.F."/>
            <person name="Spieth J."/>
            <person name="Stage D.E."/>
            <person name="Stark A."/>
            <person name="Stephan W."/>
            <person name="Strausberg R.L."/>
            <person name="Strempel S."/>
            <person name="Sturgill D."/>
            <person name="Sutton G."/>
            <person name="Sutton G.G."/>
            <person name="Tao W."/>
            <person name="Teichmann S."/>
            <person name="Tobari Y.N."/>
            <person name="Tomimura Y."/>
            <person name="Tsolas J.M."/>
            <person name="Valente V.L."/>
            <person name="Venter E."/>
            <person name="Venter J.C."/>
            <person name="Vicario S."/>
            <person name="Vieira F.G."/>
            <person name="Vilella A.J."/>
            <person name="Villasante A."/>
            <person name="Walenz B."/>
            <person name="Wang J."/>
            <person name="Wasserman M."/>
            <person name="Watts T."/>
            <person name="Wilson D."/>
            <person name="Wilson R.K."/>
            <person name="Wing R.A."/>
            <person name="Wolfner M.F."/>
            <person name="Wong A."/>
            <person name="Wong G.K."/>
            <person name="Wu C.I."/>
            <person name="Wu G."/>
            <person name="Yamamoto D."/>
            <person name="Yang H.P."/>
            <person name="Yang S.P."/>
            <person name="Yorke J.A."/>
            <person name="Yoshida K."/>
            <person name="Zdobnov E."/>
            <person name="Zhang P."/>
            <person name="Zhang Y."/>
            <person name="Zimin A.V."/>
            <person name="Baldwin J."/>
            <person name="Abdouelleil A."/>
            <person name="Abdulkadir J."/>
            <person name="Abebe A."/>
            <person name="Abera B."/>
            <person name="Abreu J."/>
            <person name="Acer S.C."/>
            <person name="Aftuck L."/>
            <person name="Alexander A."/>
            <person name="An P."/>
            <person name="Anderson E."/>
            <person name="Anderson S."/>
            <person name="Arachi H."/>
            <person name="Azer M."/>
            <person name="Bachantsang P."/>
            <person name="Barry A."/>
            <person name="Bayul T."/>
            <person name="Berlin A."/>
            <person name="Bessette D."/>
            <person name="Bloom T."/>
            <person name="Blye J."/>
            <person name="Boguslavskiy L."/>
            <person name="Bonnet C."/>
            <person name="Boukhgalter B."/>
            <person name="Bourzgui I."/>
            <person name="Brown A."/>
            <person name="Cahill P."/>
            <person name="Channer S."/>
            <person name="Cheshatsang Y."/>
            <person name="Chuda L."/>
            <person name="Citroen M."/>
            <person name="Collymore A."/>
            <person name="Cooke P."/>
            <person name="Costello M."/>
            <person name="D'Aco K."/>
            <person name="Daza R."/>
            <person name="De Haan G."/>
            <person name="DeGray S."/>
            <person name="DeMaso C."/>
            <person name="Dhargay N."/>
            <person name="Dooley K."/>
            <person name="Dooley E."/>
            <person name="Doricent M."/>
            <person name="Dorje P."/>
            <person name="Dorjee K."/>
            <person name="Dupes A."/>
            <person name="Elong R."/>
            <person name="Falk J."/>
            <person name="Farina A."/>
            <person name="Faro S."/>
            <person name="Ferguson D."/>
            <person name="Fisher S."/>
            <person name="Foley C.D."/>
            <person name="Franke A."/>
            <person name="Friedrich D."/>
            <person name="Gadbois L."/>
            <person name="Gearin G."/>
            <person name="Gearin C.R."/>
            <person name="Giannoukos G."/>
            <person name="Goode T."/>
            <person name="Graham J."/>
            <person name="Grandbois E."/>
            <person name="Grewal S."/>
            <person name="Gyaltsen K."/>
            <person name="Hafez N."/>
            <person name="Hagos B."/>
            <person name="Hall J."/>
            <person name="Henson C."/>
            <person name="Hollinger A."/>
            <person name="Honan T."/>
            <person name="Huard M.D."/>
            <person name="Hughes L."/>
            <person name="Hurhula B."/>
            <person name="Husby M.E."/>
            <person name="Kamat A."/>
            <person name="Kanga B."/>
            <person name="Kashin S."/>
            <person name="Khazanovich D."/>
            <person name="Kisner P."/>
            <person name="Lance K."/>
            <person name="Lara M."/>
            <person name="Lee W."/>
            <person name="Lennon N."/>
            <person name="Letendre F."/>
            <person name="LeVine R."/>
            <person name="Lipovsky A."/>
            <person name="Liu X."/>
            <person name="Liu J."/>
            <person name="Liu S."/>
            <person name="Lokyitsang T."/>
            <person name="Lokyitsang Y."/>
            <person name="Lubonja R."/>
            <person name="Lui A."/>
            <person name="MacDonald P."/>
            <person name="Magnisalis V."/>
            <person name="Maru K."/>
            <person name="Matthews C."/>
            <person name="McCusker W."/>
            <person name="McDonough S."/>
            <person name="Mehta T."/>
            <person name="Meldrim J."/>
            <person name="Meneus L."/>
            <person name="Mihai O."/>
            <person name="Mihalev A."/>
            <person name="Mihova T."/>
            <person name="Mittelman R."/>
            <person name="Mlenga V."/>
            <person name="Montmayeur A."/>
            <person name="Mulrain L."/>
            <person name="Navidi A."/>
            <person name="Naylor J."/>
            <person name="Negash T."/>
            <person name="Nguyen T."/>
            <person name="Nguyen N."/>
            <person name="Nicol R."/>
            <person name="Norbu C."/>
            <person name="Norbu N."/>
            <person name="Novod N."/>
            <person name="O'Neill B."/>
            <person name="Osman S."/>
            <person name="Markiewicz E."/>
            <person name="Oyono O.L."/>
            <person name="Patti C."/>
            <person name="Phunkhang P."/>
            <person name="Pierre F."/>
            <person name="Priest M."/>
            <person name="Raghuraman S."/>
            <person name="Rege F."/>
            <person name="Reyes R."/>
            <person name="Rise C."/>
            <person name="Rogov P."/>
            <person name="Ross K."/>
            <person name="Ryan E."/>
            <person name="Settipalli S."/>
            <person name="Shea T."/>
            <person name="Sherpa N."/>
            <person name="Shi L."/>
            <person name="Shih D."/>
            <person name="Sparrow T."/>
            <person name="Spaulding J."/>
            <person name="Stalker J."/>
            <person name="Stange-Thomann N."/>
            <person name="Stavropoulos S."/>
            <person name="Stone C."/>
            <person name="Strader C."/>
            <person name="Tesfaye S."/>
            <person name="Thomson T."/>
            <person name="Thoulutsang Y."/>
            <person name="Thoulutsang D."/>
            <person name="Topham K."/>
            <person name="Topping I."/>
            <person name="Tsamla T."/>
            <person name="Vassiliev H."/>
            <person name="Vo A."/>
            <person name="Wangchuk T."/>
            <person name="Wangdi T."/>
            <person name="Weiand M."/>
            <person name="Wilkinson J."/>
            <person name="Wilson A."/>
            <person name="Yadav S."/>
            <person name="Young G."/>
            <person name="Yu Q."/>
            <person name="Zembek L."/>
            <person name="Zhong D."/>
            <person name="Zimmer A."/>
            <person name="Zwirko Z."/>
            <person name="Jaffe D.B."/>
            <person name="Alvarez P."/>
            <person name="Brockman W."/>
            <person name="Butler J."/>
            <person name="Chin C."/>
            <person name="Gnerre S."/>
            <person name="Grabherr M."/>
            <person name="Kleber M."/>
            <person name="Mauceli E."/>
            <person name="MacCallum I."/>
        </authorList>
    </citation>
    <scope>NUCLEOTIDE SEQUENCE [LARGE SCALE GENOMIC DNA]</scope>
    <source>
        <strain evidence="3">Tucson 14024-0371.13</strain>
    </source>
</reference>
<evidence type="ECO:0000256" key="1">
    <source>
        <dbReference type="SAM" id="SignalP"/>
    </source>
</evidence>
<gene>
    <name evidence="2" type="primary">Dana\GF14297</name>
    <name evidence="2" type="synonym">dana_GLEANR_15059</name>
    <name evidence="2" type="ORF">GF14297</name>
</gene>
<dbReference type="FunCoup" id="B3MMN5">
    <property type="interactions" value="37"/>
</dbReference>
<dbReference type="GO" id="GO:0005576">
    <property type="term" value="C:extracellular region"/>
    <property type="evidence" value="ECO:0007669"/>
    <property type="project" value="InterPro"/>
</dbReference>
<dbReference type="Pfam" id="PF05777">
    <property type="entry name" value="Acp26Ab"/>
    <property type="match status" value="1"/>
</dbReference>
<dbReference type="STRING" id="7217.B3MMN5"/>
<dbReference type="KEGG" id="dan:6497125"/>
<feature type="chain" id="PRO_5006454839" evidence="1">
    <location>
        <begin position="25"/>
        <end position="95"/>
    </location>
</feature>
<protein>
    <submittedName>
        <fullName evidence="2">Uncharacterized protein</fullName>
    </submittedName>
</protein>
<dbReference type="AlphaFoldDB" id="B3MMN5"/>
<keyword evidence="1" id="KW-0732">Signal</keyword>
<sequence length="95" mass="10989">MRIMHYTGLIFICLLAFIWKMSEAAPYISVKSNSRSSSQKLINGHLRTLYAYNVEDDMNNFGGMMSHHRSASFNSDLMSPGQQRNLQERLMEIQK</sequence>
<evidence type="ECO:0000313" key="2">
    <source>
        <dbReference type="EMBL" id="EDV31926.2"/>
    </source>
</evidence>
<dbReference type="OrthoDB" id="7860727at2759"/>
<dbReference type="InParanoid" id="B3MMN5"/>
<proteinExistence type="predicted"/>
<dbReference type="GO" id="GO:0007618">
    <property type="term" value="P:mating"/>
    <property type="evidence" value="ECO:0007669"/>
    <property type="project" value="EnsemblMetazoa"/>
</dbReference>
<dbReference type="EMBL" id="CH902620">
    <property type="protein sequence ID" value="EDV31926.2"/>
    <property type="molecule type" value="Genomic_DNA"/>
</dbReference>
<keyword evidence="3" id="KW-1185">Reference proteome</keyword>
<dbReference type="InterPro" id="IPR008392">
    <property type="entry name" value="Acp26Ab"/>
</dbReference>
<dbReference type="Proteomes" id="UP000007801">
    <property type="component" value="Unassembled WGS sequence"/>
</dbReference>
<evidence type="ECO:0000313" key="3">
    <source>
        <dbReference type="Proteomes" id="UP000007801"/>
    </source>
</evidence>
<name>B3MMN5_DROAN</name>
<organism evidence="2 3">
    <name type="scientific">Drosophila ananassae</name>
    <name type="common">Fruit fly</name>
    <dbReference type="NCBI Taxonomy" id="7217"/>
    <lineage>
        <taxon>Eukaryota</taxon>
        <taxon>Metazoa</taxon>
        <taxon>Ecdysozoa</taxon>
        <taxon>Arthropoda</taxon>
        <taxon>Hexapoda</taxon>
        <taxon>Insecta</taxon>
        <taxon>Pterygota</taxon>
        <taxon>Neoptera</taxon>
        <taxon>Endopterygota</taxon>
        <taxon>Diptera</taxon>
        <taxon>Brachycera</taxon>
        <taxon>Muscomorpha</taxon>
        <taxon>Ephydroidea</taxon>
        <taxon>Drosophilidae</taxon>
        <taxon>Drosophila</taxon>
        <taxon>Sophophora</taxon>
    </lineage>
</organism>
<feature type="signal peptide" evidence="1">
    <location>
        <begin position="1"/>
        <end position="24"/>
    </location>
</feature>